<accession>A0AAJ1Q522</accession>
<dbReference type="EMBL" id="JASOOE010000010">
    <property type="protein sequence ID" value="MDK7187570.1"/>
    <property type="molecule type" value="Genomic_DNA"/>
</dbReference>
<gene>
    <name evidence="1" type="ORF">QP433_06215</name>
</gene>
<evidence type="ECO:0000313" key="2">
    <source>
        <dbReference type="Proteomes" id="UP001229251"/>
    </source>
</evidence>
<comment type="caution">
    <text evidence="1">The sequence shown here is derived from an EMBL/GenBank/DDBJ whole genome shotgun (WGS) entry which is preliminary data.</text>
</comment>
<dbReference type="Gene3D" id="3.40.30.10">
    <property type="entry name" value="Glutaredoxin"/>
    <property type="match status" value="1"/>
</dbReference>
<dbReference type="Pfam" id="PF13743">
    <property type="entry name" value="Thioredoxin_5"/>
    <property type="match status" value="1"/>
</dbReference>
<protein>
    <submittedName>
        <fullName evidence="1">DsbA family protein</fullName>
    </submittedName>
</protein>
<dbReference type="InterPro" id="IPR036249">
    <property type="entry name" value="Thioredoxin-like_sf"/>
</dbReference>
<dbReference type="RefSeq" id="WP_006908110.1">
    <property type="nucleotide sequence ID" value="NZ_CAUPDI010000013.1"/>
</dbReference>
<reference evidence="1" key="1">
    <citation type="submission" date="2023-05" db="EMBL/GenBank/DDBJ databases">
        <title>Cataloging the Phylogenetic Diversity of Human Bladder Bacteria.</title>
        <authorList>
            <person name="Du J."/>
        </authorList>
    </citation>
    <scope>NUCLEOTIDE SEQUENCE</scope>
    <source>
        <strain evidence="1">UMB1231</strain>
    </source>
</reference>
<dbReference type="AlphaFoldDB" id="A0AAJ1Q522"/>
<organism evidence="1 2">
    <name type="scientific">Facklamia hominis</name>
    <dbReference type="NCBI Taxonomy" id="178214"/>
    <lineage>
        <taxon>Bacteria</taxon>
        <taxon>Bacillati</taxon>
        <taxon>Bacillota</taxon>
        <taxon>Bacilli</taxon>
        <taxon>Lactobacillales</taxon>
        <taxon>Aerococcaceae</taxon>
        <taxon>Facklamia</taxon>
    </lineage>
</organism>
<proteinExistence type="predicted"/>
<sequence>MNKYLIDYHINGHAKYFDFYLFVNPLGRKCFFSEQEISRTKALISSKVDLNILCVCNEYILNDFLSRIGLTNCSLKVRNEVYHKLYHTALAIKSASLQGKQKSRHYFLCLENNLEKDMSKLTQDTLYQIAELANLDVDLFIEDYQSKLVRKLYLNDLKIAQSMTVHKTPTLVVFDSTNDLGGYKIEDNVTLKSALELLDQMMICQCDCSPINIKSTHPLFILH</sequence>
<dbReference type="Proteomes" id="UP001229251">
    <property type="component" value="Unassembled WGS sequence"/>
</dbReference>
<dbReference type="SUPFAM" id="SSF52833">
    <property type="entry name" value="Thioredoxin-like"/>
    <property type="match status" value="1"/>
</dbReference>
<name>A0AAJ1Q522_9LACT</name>
<evidence type="ECO:0000313" key="1">
    <source>
        <dbReference type="EMBL" id="MDK7187570.1"/>
    </source>
</evidence>